<keyword evidence="10" id="KW-1185">Reference proteome</keyword>
<dbReference type="PROSITE" id="PS00139">
    <property type="entry name" value="THIOL_PROTEASE_CYS"/>
    <property type="match status" value="1"/>
</dbReference>
<evidence type="ECO:0000256" key="2">
    <source>
        <dbReference type="ARBA" id="ARBA00022670"/>
    </source>
</evidence>
<evidence type="ECO:0000256" key="1">
    <source>
        <dbReference type="ARBA" id="ARBA00008455"/>
    </source>
</evidence>
<proteinExistence type="inferred from homology"/>
<feature type="signal peptide" evidence="8">
    <location>
        <begin position="1"/>
        <end position="15"/>
    </location>
</feature>
<dbReference type="RefSeq" id="XP_030755407.1">
    <property type="nucleotide sequence ID" value="XM_030899547.1"/>
</dbReference>
<dbReference type="PANTHER" id="PTHR12411">
    <property type="entry name" value="CYSTEINE PROTEASE FAMILY C1-RELATED"/>
    <property type="match status" value="1"/>
</dbReference>
<keyword evidence="2" id="KW-0645">Protease</keyword>
<gene>
    <name evidence="11" type="primary">LOC115881849</name>
</gene>
<dbReference type="InterPro" id="IPR038765">
    <property type="entry name" value="Papain-like_cys_pep_sf"/>
</dbReference>
<evidence type="ECO:0000256" key="6">
    <source>
        <dbReference type="ARBA" id="ARBA00023145"/>
    </source>
</evidence>
<dbReference type="InParanoid" id="A0A6J2XV40"/>
<dbReference type="Pfam" id="PF08127">
    <property type="entry name" value="Propeptide_C1"/>
    <property type="match status" value="1"/>
</dbReference>
<keyword evidence="5" id="KW-0788">Thiol protease</keyword>
<sequence>MWKYLILLQLLSANAYINNYDPLSEQYINNINEKQYTWKAGKNFDKSEWSRLRKIASGTWRASTDFSRSFYQPGKAINTEVIPEHFDARLAWPNCKSIKQISDQSHCGSCWASSAAATMSDRICIKSNQNLQVFVSAEDLTACCWQCGNGCLGGEIPRAWVYWQKFGIVTGGLYNSSQGCKDYTLPPCEHHVNMLSRPHCENLTLDTPKCVRKCQDASLKYEHSLTFGQDVYQFLKEEEIQMEIMENGPVEGAIDIFDDFFSYKNGVYIRTSDHLIGGHAVKILGWGVENGVPYWLCANTWNTDWGDGGYFKILRGSNHCGVESQIFASLPKF</sequence>
<dbReference type="KEGG" id="soy:115881849"/>
<keyword evidence="6" id="KW-0865">Zymogen</keyword>
<dbReference type="SUPFAM" id="SSF54001">
    <property type="entry name" value="Cysteine proteinases"/>
    <property type="match status" value="1"/>
</dbReference>
<dbReference type="PROSITE" id="PS00640">
    <property type="entry name" value="THIOL_PROTEASE_ASN"/>
    <property type="match status" value="1"/>
</dbReference>
<evidence type="ECO:0000313" key="10">
    <source>
        <dbReference type="Proteomes" id="UP000504635"/>
    </source>
</evidence>
<evidence type="ECO:0000256" key="8">
    <source>
        <dbReference type="SAM" id="SignalP"/>
    </source>
</evidence>
<evidence type="ECO:0000313" key="11">
    <source>
        <dbReference type="RefSeq" id="XP_030755407.1"/>
    </source>
</evidence>
<dbReference type="PRINTS" id="PR00705">
    <property type="entry name" value="PAPAIN"/>
</dbReference>
<dbReference type="Gene3D" id="3.90.70.10">
    <property type="entry name" value="Cysteine proteinases"/>
    <property type="match status" value="1"/>
</dbReference>
<dbReference type="Proteomes" id="UP000504635">
    <property type="component" value="Unplaced"/>
</dbReference>
<dbReference type="InterPro" id="IPR000169">
    <property type="entry name" value="Pept_cys_AS"/>
</dbReference>
<dbReference type="InterPro" id="IPR013128">
    <property type="entry name" value="Peptidase_C1A"/>
</dbReference>
<dbReference type="InterPro" id="IPR000668">
    <property type="entry name" value="Peptidase_C1A_C"/>
</dbReference>
<name>A0A6J2XV40_SITOR</name>
<organism evidence="10 11">
    <name type="scientific">Sitophilus oryzae</name>
    <name type="common">Rice weevil</name>
    <name type="synonym">Curculio oryzae</name>
    <dbReference type="NCBI Taxonomy" id="7048"/>
    <lineage>
        <taxon>Eukaryota</taxon>
        <taxon>Metazoa</taxon>
        <taxon>Ecdysozoa</taxon>
        <taxon>Arthropoda</taxon>
        <taxon>Hexapoda</taxon>
        <taxon>Insecta</taxon>
        <taxon>Pterygota</taxon>
        <taxon>Neoptera</taxon>
        <taxon>Endopterygota</taxon>
        <taxon>Coleoptera</taxon>
        <taxon>Polyphaga</taxon>
        <taxon>Cucujiformia</taxon>
        <taxon>Curculionidae</taxon>
        <taxon>Dryophthorinae</taxon>
        <taxon>Sitophilus</taxon>
    </lineage>
</organism>
<dbReference type="AlphaFoldDB" id="A0A6J2XV40"/>
<dbReference type="CDD" id="cd02620">
    <property type="entry name" value="Peptidase_C1A_CathepsinB"/>
    <property type="match status" value="1"/>
</dbReference>
<keyword evidence="3 8" id="KW-0732">Signal</keyword>
<evidence type="ECO:0000256" key="4">
    <source>
        <dbReference type="ARBA" id="ARBA00022801"/>
    </source>
</evidence>
<evidence type="ECO:0000259" key="9">
    <source>
        <dbReference type="SMART" id="SM00645"/>
    </source>
</evidence>
<feature type="chain" id="PRO_5026703286" evidence="8">
    <location>
        <begin position="16"/>
        <end position="333"/>
    </location>
</feature>
<dbReference type="InterPro" id="IPR025661">
    <property type="entry name" value="Pept_asp_AS"/>
</dbReference>
<dbReference type="GO" id="GO:0004197">
    <property type="term" value="F:cysteine-type endopeptidase activity"/>
    <property type="evidence" value="ECO:0007669"/>
    <property type="project" value="InterPro"/>
</dbReference>
<feature type="domain" description="Peptidase C1A papain C-terminal" evidence="9">
    <location>
        <begin position="82"/>
        <end position="330"/>
    </location>
</feature>
<evidence type="ECO:0000256" key="3">
    <source>
        <dbReference type="ARBA" id="ARBA00022729"/>
    </source>
</evidence>
<dbReference type="PROSITE" id="PS00639">
    <property type="entry name" value="THIOL_PROTEASE_HIS"/>
    <property type="match status" value="1"/>
</dbReference>
<reference evidence="11" key="1">
    <citation type="submission" date="2025-08" db="UniProtKB">
        <authorList>
            <consortium name="RefSeq"/>
        </authorList>
    </citation>
    <scope>IDENTIFICATION</scope>
    <source>
        <tissue evidence="11">Gonads</tissue>
    </source>
</reference>
<evidence type="ECO:0000256" key="5">
    <source>
        <dbReference type="ARBA" id="ARBA00022807"/>
    </source>
</evidence>
<dbReference type="InterPro" id="IPR012599">
    <property type="entry name" value="Propeptide_C1A"/>
</dbReference>
<comment type="similarity">
    <text evidence="1">Belongs to the peptidase C1 family.</text>
</comment>
<evidence type="ECO:0000256" key="7">
    <source>
        <dbReference type="ARBA" id="ARBA00023157"/>
    </source>
</evidence>
<accession>A0A6J2XV40</accession>
<keyword evidence="7" id="KW-1015">Disulfide bond</keyword>
<dbReference type="GO" id="GO:0006508">
    <property type="term" value="P:proteolysis"/>
    <property type="evidence" value="ECO:0007669"/>
    <property type="project" value="UniProtKB-KW"/>
</dbReference>
<protein>
    <submittedName>
        <fullName evidence="11">Cathepsin B-like</fullName>
    </submittedName>
</protein>
<dbReference type="SMART" id="SM00645">
    <property type="entry name" value="Pept_C1"/>
    <property type="match status" value="1"/>
</dbReference>
<dbReference type="InterPro" id="IPR025660">
    <property type="entry name" value="Pept_his_AS"/>
</dbReference>
<dbReference type="OrthoDB" id="640249at2759"/>
<dbReference type="GeneID" id="115881849"/>
<dbReference type="FunFam" id="3.90.70.10:FF:000031">
    <property type="entry name" value="Cathepsin B"/>
    <property type="match status" value="1"/>
</dbReference>
<dbReference type="Pfam" id="PF00112">
    <property type="entry name" value="Peptidase_C1"/>
    <property type="match status" value="1"/>
</dbReference>
<keyword evidence="4" id="KW-0378">Hydrolase</keyword>